<feature type="region of interest" description="Disordered" evidence="1">
    <location>
        <begin position="16"/>
        <end position="96"/>
    </location>
</feature>
<protein>
    <submittedName>
        <fullName evidence="2">Uncharacterized protein</fullName>
    </submittedName>
</protein>
<keyword evidence="3" id="KW-1185">Reference proteome</keyword>
<evidence type="ECO:0000313" key="3">
    <source>
        <dbReference type="Proteomes" id="UP001498398"/>
    </source>
</evidence>
<evidence type="ECO:0000313" key="2">
    <source>
        <dbReference type="EMBL" id="KAK7434539.1"/>
    </source>
</evidence>
<proteinExistence type="predicted"/>
<name>A0ABR1INA5_9AGAR</name>
<comment type="caution">
    <text evidence="2">The sequence shown here is derived from an EMBL/GenBank/DDBJ whole genome shotgun (WGS) entry which is preliminary data.</text>
</comment>
<sequence>MLRILEQILTITLTSLRTKAVPETSGGTADTEGSSNIPSNPSSGSTIKPSTQVELTPAEERLHAPGGDGSAGQPETPKKDVSESSRVIPGSQPNIRVLPSNSAEILRDMKTRQWPERNGPGTFGTLEETGYDKV</sequence>
<reference evidence="2 3" key="1">
    <citation type="submission" date="2024-01" db="EMBL/GenBank/DDBJ databases">
        <title>A draft genome for the cacao thread blight pathogen Marasmiellus scandens.</title>
        <authorList>
            <person name="Baruah I.K."/>
            <person name="Leung J."/>
            <person name="Bukari Y."/>
            <person name="Amoako-Attah I."/>
            <person name="Meinhardt L.W."/>
            <person name="Bailey B.A."/>
            <person name="Cohen S.P."/>
        </authorList>
    </citation>
    <scope>NUCLEOTIDE SEQUENCE [LARGE SCALE GENOMIC DNA]</scope>
    <source>
        <strain evidence="2 3">GH-19</strain>
    </source>
</reference>
<accession>A0ABR1INA5</accession>
<gene>
    <name evidence="2" type="ORF">VKT23_020148</name>
</gene>
<organism evidence="2 3">
    <name type="scientific">Marasmiellus scandens</name>
    <dbReference type="NCBI Taxonomy" id="2682957"/>
    <lineage>
        <taxon>Eukaryota</taxon>
        <taxon>Fungi</taxon>
        <taxon>Dikarya</taxon>
        <taxon>Basidiomycota</taxon>
        <taxon>Agaricomycotina</taxon>
        <taxon>Agaricomycetes</taxon>
        <taxon>Agaricomycetidae</taxon>
        <taxon>Agaricales</taxon>
        <taxon>Marasmiineae</taxon>
        <taxon>Omphalotaceae</taxon>
        <taxon>Marasmiellus</taxon>
    </lineage>
</organism>
<feature type="compositionally biased region" description="Low complexity" evidence="1">
    <location>
        <begin position="33"/>
        <end position="47"/>
    </location>
</feature>
<feature type="region of interest" description="Disordered" evidence="1">
    <location>
        <begin position="110"/>
        <end position="134"/>
    </location>
</feature>
<dbReference type="EMBL" id="JBANRG010000122">
    <property type="protein sequence ID" value="KAK7434539.1"/>
    <property type="molecule type" value="Genomic_DNA"/>
</dbReference>
<evidence type="ECO:0000256" key="1">
    <source>
        <dbReference type="SAM" id="MobiDB-lite"/>
    </source>
</evidence>
<dbReference type="Proteomes" id="UP001498398">
    <property type="component" value="Unassembled WGS sequence"/>
</dbReference>